<sequence>MFLNVFDYDKVHEKKIYSLMSCFQSFNWKILDYITRTNGYIVPQNIVVEFFMVFQSFDTHNYSTLIVISRAQAYLQLRRMATSYTMGGCHYDILTDDATTAEVTSTVDILK</sequence>
<keyword evidence="2" id="KW-1185">Reference proteome</keyword>
<dbReference type="VEuPathDB" id="VectorBase:GPAI039393"/>
<reference evidence="2" key="1">
    <citation type="submission" date="2014-03" db="EMBL/GenBank/DDBJ databases">
        <authorList>
            <person name="Aksoy S."/>
            <person name="Warren W."/>
            <person name="Wilson R.K."/>
        </authorList>
    </citation>
    <scope>NUCLEOTIDE SEQUENCE [LARGE SCALE GENOMIC DNA]</scope>
    <source>
        <strain evidence="2">IAEA</strain>
    </source>
</reference>
<evidence type="ECO:0000313" key="2">
    <source>
        <dbReference type="Proteomes" id="UP000092445"/>
    </source>
</evidence>
<organism evidence="1 2">
    <name type="scientific">Glossina pallidipes</name>
    <name type="common">Tsetse fly</name>
    <dbReference type="NCBI Taxonomy" id="7398"/>
    <lineage>
        <taxon>Eukaryota</taxon>
        <taxon>Metazoa</taxon>
        <taxon>Ecdysozoa</taxon>
        <taxon>Arthropoda</taxon>
        <taxon>Hexapoda</taxon>
        <taxon>Insecta</taxon>
        <taxon>Pterygota</taxon>
        <taxon>Neoptera</taxon>
        <taxon>Endopterygota</taxon>
        <taxon>Diptera</taxon>
        <taxon>Brachycera</taxon>
        <taxon>Muscomorpha</taxon>
        <taxon>Hippoboscoidea</taxon>
        <taxon>Glossinidae</taxon>
        <taxon>Glossina</taxon>
    </lineage>
</organism>
<proteinExistence type="predicted"/>
<name>A0A1B0AAJ0_GLOPL</name>
<evidence type="ECO:0000313" key="1">
    <source>
        <dbReference type="EnsemblMetazoa" id="GPAI039393-PA"/>
    </source>
</evidence>
<dbReference type="AlphaFoldDB" id="A0A1B0AAJ0"/>
<dbReference type="Proteomes" id="UP000092445">
    <property type="component" value="Unassembled WGS sequence"/>
</dbReference>
<reference evidence="1" key="2">
    <citation type="submission" date="2020-05" db="UniProtKB">
        <authorList>
            <consortium name="EnsemblMetazoa"/>
        </authorList>
    </citation>
    <scope>IDENTIFICATION</scope>
    <source>
        <strain evidence="1">IAEA</strain>
    </source>
</reference>
<accession>A0A1B0AAJ0</accession>
<dbReference type="EnsemblMetazoa" id="GPAI039393-RA">
    <property type="protein sequence ID" value="GPAI039393-PA"/>
    <property type="gene ID" value="GPAI039393"/>
</dbReference>
<protein>
    <submittedName>
        <fullName evidence="1">Uncharacterized protein</fullName>
    </submittedName>
</protein>